<organism evidence="1 2">
    <name type="scientific">Mortierella polycephala</name>
    <dbReference type="NCBI Taxonomy" id="41804"/>
    <lineage>
        <taxon>Eukaryota</taxon>
        <taxon>Fungi</taxon>
        <taxon>Fungi incertae sedis</taxon>
        <taxon>Mucoromycota</taxon>
        <taxon>Mortierellomycotina</taxon>
        <taxon>Mortierellomycetes</taxon>
        <taxon>Mortierellales</taxon>
        <taxon>Mortierellaceae</taxon>
        <taxon>Mortierella</taxon>
    </lineage>
</organism>
<evidence type="ECO:0000313" key="1">
    <source>
        <dbReference type="EMBL" id="KAG0253843.1"/>
    </source>
</evidence>
<accession>A0A9P6TZF8</accession>
<dbReference type="AlphaFoldDB" id="A0A9P6TZF8"/>
<evidence type="ECO:0000313" key="2">
    <source>
        <dbReference type="Proteomes" id="UP000726737"/>
    </source>
</evidence>
<dbReference type="OrthoDB" id="2384829at2759"/>
<gene>
    <name evidence="1" type="ORF">BG011_006130</name>
</gene>
<dbReference type="SUPFAM" id="SSF52047">
    <property type="entry name" value="RNI-like"/>
    <property type="match status" value="1"/>
</dbReference>
<dbReference type="InterPro" id="IPR036047">
    <property type="entry name" value="F-box-like_dom_sf"/>
</dbReference>
<dbReference type="InterPro" id="IPR032675">
    <property type="entry name" value="LRR_dom_sf"/>
</dbReference>
<proteinExistence type="predicted"/>
<protein>
    <recommendedName>
        <fullName evidence="3">F-box domain-containing protein</fullName>
    </recommendedName>
</protein>
<dbReference type="Gene3D" id="3.80.10.10">
    <property type="entry name" value="Ribonuclease Inhibitor"/>
    <property type="match status" value="2"/>
</dbReference>
<name>A0A9P6TZF8_9FUNG</name>
<sequence length="525" mass="58818">MNTDTTIDITGDTKSPQSLHPLLLPEILLLVAPLLSQTSIYHCVLVCRTWNACLTPFLFQRVTLPSPRRFDKRASRPMIPAMRRYGGQIQTLICGDNNAVLTQITPDCTAVETLVLGKIAADVLPILRGCKDTLRRLEFTPNQTLRPQTLLASAMSSWNARGMPLGVQLTKDILDAITNMSCLEHLILDYLGLKNQDQLVQFFGFCQQLVSLELHNTAVIGASPANLLFKRMESVSFVDCGMNLSDQMMFLVQCPSLKHITWIRVGHMIPIEMLGPLWTMSKRELESLDISNGIMADDNIALTLNKLPCLTSLVARASLVGPHSLSAVDRLKETVEVIDLVDCAQVTPEMVNHILSTCTALRSLSADRLWAMDVIDSQWVCHELQEFCVVILGHSVLPKYETQHAIYTQIAKLRKLRLLNLGRSGATPNWSGKSCLDLGLANGLGQLSALDQLEEFDFCQMRHKLGMGELKFMLKSWPKLEAMHGYLSLDQDRDAFLASFLKNSRPGIKLKHNLRYRRPTTRWEA</sequence>
<dbReference type="SUPFAM" id="SSF81383">
    <property type="entry name" value="F-box domain"/>
    <property type="match status" value="1"/>
</dbReference>
<comment type="caution">
    <text evidence="1">The sequence shown here is derived from an EMBL/GenBank/DDBJ whole genome shotgun (WGS) entry which is preliminary data.</text>
</comment>
<reference evidence="1" key="1">
    <citation type="journal article" date="2020" name="Fungal Divers.">
        <title>Resolving the Mortierellaceae phylogeny through synthesis of multi-gene phylogenetics and phylogenomics.</title>
        <authorList>
            <person name="Vandepol N."/>
            <person name="Liber J."/>
            <person name="Desiro A."/>
            <person name="Na H."/>
            <person name="Kennedy M."/>
            <person name="Barry K."/>
            <person name="Grigoriev I.V."/>
            <person name="Miller A.N."/>
            <person name="O'Donnell K."/>
            <person name="Stajich J.E."/>
            <person name="Bonito G."/>
        </authorList>
    </citation>
    <scope>NUCLEOTIDE SEQUENCE</scope>
    <source>
        <strain evidence="1">KOD948</strain>
    </source>
</reference>
<keyword evidence="2" id="KW-1185">Reference proteome</keyword>
<dbReference type="Proteomes" id="UP000726737">
    <property type="component" value="Unassembled WGS sequence"/>
</dbReference>
<evidence type="ECO:0008006" key="3">
    <source>
        <dbReference type="Google" id="ProtNLM"/>
    </source>
</evidence>
<dbReference type="EMBL" id="JAAAJA010000436">
    <property type="protein sequence ID" value="KAG0253843.1"/>
    <property type="molecule type" value="Genomic_DNA"/>
</dbReference>